<dbReference type="EMBL" id="PPSL01000005">
    <property type="protein sequence ID" value="PQJ09630.1"/>
    <property type="molecule type" value="Genomic_DNA"/>
</dbReference>
<dbReference type="RefSeq" id="WP_105040401.1">
    <property type="nucleotide sequence ID" value="NZ_PPSL01000005.1"/>
</dbReference>
<evidence type="ECO:0000313" key="2">
    <source>
        <dbReference type="EMBL" id="PQJ09630.1"/>
    </source>
</evidence>
<feature type="compositionally biased region" description="Low complexity" evidence="1">
    <location>
        <begin position="100"/>
        <end position="110"/>
    </location>
</feature>
<evidence type="ECO:0000313" key="3">
    <source>
        <dbReference type="Proteomes" id="UP000239872"/>
    </source>
</evidence>
<comment type="caution">
    <text evidence="2">The sequence shown here is derived from an EMBL/GenBank/DDBJ whole genome shotgun (WGS) entry which is preliminary data.</text>
</comment>
<protein>
    <submittedName>
        <fullName evidence="2">Glycine zipper family protein</fullName>
    </submittedName>
</protein>
<feature type="region of interest" description="Disordered" evidence="1">
    <location>
        <begin position="55"/>
        <end position="116"/>
    </location>
</feature>
<dbReference type="Proteomes" id="UP000239872">
    <property type="component" value="Unassembled WGS sequence"/>
</dbReference>
<organism evidence="2 3">
    <name type="scientific">Flavipsychrobacter stenotrophus</name>
    <dbReference type="NCBI Taxonomy" id="2077091"/>
    <lineage>
        <taxon>Bacteria</taxon>
        <taxon>Pseudomonadati</taxon>
        <taxon>Bacteroidota</taxon>
        <taxon>Chitinophagia</taxon>
        <taxon>Chitinophagales</taxon>
        <taxon>Chitinophagaceae</taxon>
        <taxon>Flavipsychrobacter</taxon>
    </lineage>
</organism>
<keyword evidence="3" id="KW-1185">Reference proteome</keyword>
<feature type="compositionally biased region" description="Low complexity" evidence="1">
    <location>
        <begin position="82"/>
        <end position="93"/>
    </location>
</feature>
<gene>
    <name evidence="2" type="ORF">CJD36_016965</name>
</gene>
<accession>A0A2S7SRU4</accession>
<name>A0A2S7SRU4_9BACT</name>
<sequence length="176" mass="17808">MKRIIIVAMIASAMASCSNNKAEEQARQQATIDSMKMEMAKKQMADSINQAIQLQQAQSVDPNSVEMRGSTTAAAPRKAHHSSGNSGSSSAGSSSGGGNSTATTTTTTTTKQKKGWNAKTKGAIIGAGAGAITGAMVDKKKGEGAIIGGILGAGAGVGVGAIIDKKQKDKKEAENK</sequence>
<dbReference type="AlphaFoldDB" id="A0A2S7SRU4"/>
<proteinExistence type="predicted"/>
<evidence type="ECO:0000256" key="1">
    <source>
        <dbReference type="SAM" id="MobiDB-lite"/>
    </source>
</evidence>
<dbReference type="PROSITE" id="PS51257">
    <property type="entry name" value="PROKAR_LIPOPROTEIN"/>
    <property type="match status" value="1"/>
</dbReference>
<reference evidence="2 3" key="1">
    <citation type="submission" date="2018-01" db="EMBL/GenBank/DDBJ databases">
        <title>A novel member of the phylum Bacteroidetes isolated from glacier ice.</title>
        <authorList>
            <person name="Liu Q."/>
            <person name="Xin Y.-H."/>
        </authorList>
    </citation>
    <scope>NUCLEOTIDE SEQUENCE [LARGE SCALE GENOMIC DNA]</scope>
    <source>
        <strain evidence="2 3">RB1R16</strain>
    </source>
</reference>